<keyword evidence="1" id="KW-0479">Metal-binding</keyword>
<dbReference type="GO" id="GO:0008270">
    <property type="term" value="F:zinc ion binding"/>
    <property type="evidence" value="ECO:0007669"/>
    <property type="project" value="UniProtKB-KW"/>
</dbReference>
<keyword evidence="1" id="KW-0862">Zinc</keyword>
<feature type="compositionally biased region" description="Low complexity" evidence="2">
    <location>
        <begin position="652"/>
        <end position="661"/>
    </location>
</feature>
<sequence>MANNHFSFPGTAYYFTEAPVFPSSLFPSTEDNLDGSMSYIGPVLQSPSTAELYLGPWDPSQDPVLVQRYLQDNQKTAYFNADIPSKMNSNRADMNSAVGISPVPRPPSHVRFASPISSPGPSSSSDNMHSPPTDTDSHYEPFGSPMADPLSLQFQQANSYDPHWATHDVQFMGVNLSDISPNSQPVDCYENESSNLDLGFSQRGFSFESYTSTNSQSDMEVGNNTATLDLPVRRLASPDTIEPVVKEEIKAATQYPPPPPTGPSHDVEMAESEGEQAHQPGTTQKRKGSPEDDGEYKPSKKKPNLNNGRRRQTRGRGGNAPKYSQSTPPSHPPLPAATAKAALPPQPAAPPLSLVNNNKATHPCPDCAQPFKDQTLLENHIKKQHTRPFICVFHFAGCPSTFASKNEWKRHVASQHLLLNYWLCDEGQCDLASSGGSRSSSKTAIGGRSSRSSQNEGSTTAGGGGGVIFNRKDLYTQHVRRMHMPPQIKKSLKQQQQQQQQQTSSTSCSSKKGSDTPAASLAQAAGASSEWETRLKNLQSRAIRERCKLPLMMTCPAVECETVFHGPDSWDQRMEHVARHLERAAAGKEAPVWFGSSFCEKACEQDEDGGRDRTLVEWASREDVGIIRDNEKGGWELVSLLKRGSSQGGQGRQQQQQNGRNITGGGQKGRGGIVMVHQQQQQQPMSVVVVGGGRGGGSKRKQQQLPAVNKTLPAATTTSNVRFAPVVKKEDDDQEMEIKNEIVVTSSDDDDDDENEIVVDGEGVYEDEEDEEEDGLADAEGEEED</sequence>
<dbReference type="SMART" id="SM00355">
    <property type="entry name" value="ZnF_C2H2"/>
    <property type="match status" value="2"/>
</dbReference>
<feature type="compositionally biased region" description="Low complexity" evidence="2">
    <location>
        <begin position="114"/>
        <end position="132"/>
    </location>
</feature>
<keyword evidence="1" id="KW-0863">Zinc-finger</keyword>
<dbReference type="InterPro" id="IPR039970">
    <property type="entry name" value="TF_Grauzone"/>
</dbReference>
<feature type="compositionally biased region" description="Low complexity" evidence="2">
    <location>
        <begin position="518"/>
        <end position="529"/>
    </location>
</feature>
<feature type="domain" description="C2H2-type" evidence="3">
    <location>
        <begin position="362"/>
        <end position="386"/>
    </location>
</feature>
<evidence type="ECO:0000313" key="4">
    <source>
        <dbReference type="EMBL" id="KAK4212087.1"/>
    </source>
</evidence>
<proteinExistence type="predicted"/>
<feature type="compositionally biased region" description="Polar residues" evidence="2">
    <location>
        <begin position="449"/>
        <end position="459"/>
    </location>
</feature>
<feature type="region of interest" description="Disordered" evidence="2">
    <location>
        <begin position="644"/>
        <end position="670"/>
    </location>
</feature>
<evidence type="ECO:0000313" key="5">
    <source>
        <dbReference type="Proteomes" id="UP001301769"/>
    </source>
</evidence>
<reference evidence="4" key="2">
    <citation type="submission" date="2023-05" db="EMBL/GenBank/DDBJ databases">
        <authorList>
            <consortium name="Lawrence Berkeley National Laboratory"/>
            <person name="Steindorff A."/>
            <person name="Hensen N."/>
            <person name="Bonometti L."/>
            <person name="Westerberg I."/>
            <person name="Brannstrom I.O."/>
            <person name="Guillou S."/>
            <person name="Cros-Aarteil S."/>
            <person name="Calhoun S."/>
            <person name="Haridas S."/>
            <person name="Kuo A."/>
            <person name="Mondo S."/>
            <person name="Pangilinan J."/>
            <person name="Riley R."/>
            <person name="Labutti K."/>
            <person name="Andreopoulos B."/>
            <person name="Lipzen A."/>
            <person name="Chen C."/>
            <person name="Yanf M."/>
            <person name="Daum C."/>
            <person name="Ng V."/>
            <person name="Clum A."/>
            <person name="Ohm R."/>
            <person name="Martin F."/>
            <person name="Silar P."/>
            <person name="Natvig D."/>
            <person name="Lalanne C."/>
            <person name="Gautier V."/>
            <person name="Ament-Velasquez S.L."/>
            <person name="Kruys A."/>
            <person name="Hutchinson M.I."/>
            <person name="Powell A.J."/>
            <person name="Barry K."/>
            <person name="Miller A.N."/>
            <person name="Grigoriev I.V."/>
            <person name="Debuchy R."/>
            <person name="Gladieux P."/>
            <person name="Thoren M.H."/>
            <person name="Johannesson H."/>
        </authorList>
    </citation>
    <scope>NUCLEOTIDE SEQUENCE</scope>
    <source>
        <strain evidence="4">PSN293</strain>
    </source>
</reference>
<feature type="compositionally biased region" description="Acidic residues" evidence="2">
    <location>
        <begin position="747"/>
        <end position="785"/>
    </location>
</feature>
<feature type="region of interest" description="Disordered" evidence="2">
    <location>
        <begin position="487"/>
        <end position="531"/>
    </location>
</feature>
<dbReference type="AlphaFoldDB" id="A0AAN6Y8L6"/>
<feature type="region of interest" description="Disordered" evidence="2">
    <location>
        <begin position="728"/>
        <end position="785"/>
    </location>
</feature>
<dbReference type="InterPro" id="IPR013087">
    <property type="entry name" value="Znf_C2H2_type"/>
</dbReference>
<dbReference type="PROSITE" id="PS50157">
    <property type="entry name" value="ZINC_FINGER_C2H2_2"/>
    <property type="match status" value="1"/>
</dbReference>
<name>A0AAN6Y8L6_9PEZI</name>
<evidence type="ECO:0000259" key="3">
    <source>
        <dbReference type="PROSITE" id="PS50157"/>
    </source>
</evidence>
<protein>
    <submittedName>
        <fullName evidence="4">Zinc finger protein ZIC 5</fullName>
    </submittedName>
</protein>
<dbReference type="EMBL" id="MU858134">
    <property type="protein sequence ID" value="KAK4212087.1"/>
    <property type="molecule type" value="Genomic_DNA"/>
</dbReference>
<reference evidence="4" key="1">
    <citation type="journal article" date="2023" name="Mol. Phylogenet. Evol.">
        <title>Genome-scale phylogeny and comparative genomics of the fungal order Sordariales.</title>
        <authorList>
            <person name="Hensen N."/>
            <person name="Bonometti L."/>
            <person name="Westerberg I."/>
            <person name="Brannstrom I.O."/>
            <person name="Guillou S."/>
            <person name="Cros-Aarteil S."/>
            <person name="Calhoun S."/>
            <person name="Haridas S."/>
            <person name="Kuo A."/>
            <person name="Mondo S."/>
            <person name="Pangilinan J."/>
            <person name="Riley R."/>
            <person name="LaButti K."/>
            <person name="Andreopoulos B."/>
            <person name="Lipzen A."/>
            <person name="Chen C."/>
            <person name="Yan M."/>
            <person name="Daum C."/>
            <person name="Ng V."/>
            <person name="Clum A."/>
            <person name="Steindorff A."/>
            <person name="Ohm R.A."/>
            <person name="Martin F."/>
            <person name="Silar P."/>
            <person name="Natvig D.O."/>
            <person name="Lalanne C."/>
            <person name="Gautier V."/>
            <person name="Ament-Velasquez S.L."/>
            <person name="Kruys A."/>
            <person name="Hutchinson M.I."/>
            <person name="Powell A.J."/>
            <person name="Barry K."/>
            <person name="Miller A.N."/>
            <person name="Grigoriev I.V."/>
            <person name="Debuchy R."/>
            <person name="Gladieux P."/>
            <person name="Hiltunen Thoren M."/>
            <person name="Johannesson H."/>
        </authorList>
    </citation>
    <scope>NUCLEOTIDE SEQUENCE</scope>
    <source>
        <strain evidence="4">PSN293</strain>
    </source>
</reference>
<feature type="region of interest" description="Disordered" evidence="2">
    <location>
        <begin position="433"/>
        <end position="469"/>
    </location>
</feature>
<feature type="region of interest" description="Disordered" evidence="2">
    <location>
        <begin position="97"/>
        <end position="144"/>
    </location>
</feature>
<dbReference type="PROSITE" id="PS00028">
    <property type="entry name" value="ZINC_FINGER_C2H2_1"/>
    <property type="match status" value="1"/>
</dbReference>
<dbReference type="Proteomes" id="UP001301769">
    <property type="component" value="Unassembled WGS sequence"/>
</dbReference>
<dbReference type="PANTHER" id="PTHR23225:SF2">
    <property type="entry name" value="AT09679P-RELATED"/>
    <property type="match status" value="1"/>
</dbReference>
<evidence type="ECO:0000256" key="1">
    <source>
        <dbReference type="PROSITE-ProRule" id="PRU00042"/>
    </source>
</evidence>
<feature type="compositionally biased region" description="Basic and acidic residues" evidence="2">
    <location>
        <begin position="728"/>
        <end position="740"/>
    </location>
</feature>
<organism evidence="4 5">
    <name type="scientific">Rhypophila decipiens</name>
    <dbReference type="NCBI Taxonomy" id="261697"/>
    <lineage>
        <taxon>Eukaryota</taxon>
        <taxon>Fungi</taxon>
        <taxon>Dikarya</taxon>
        <taxon>Ascomycota</taxon>
        <taxon>Pezizomycotina</taxon>
        <taxon>Sordariomycetes</taxon>
        <taxon>Sordariomycetidae</taxon>
        <taxon>Sordariales</taxon>
        <taxon>Naviculisporaceae</taxon>
        <taxon>Rhypophila</taxon>
    </lineage>
</organism>
<dbReference type="Gene3D" id="3.30.160.60">
    <property type="entry name" value="Classic Zinc Finger"/>
    <property type="match status" value="1"/>
</dbReference>
<keyword evidence="5" id="KW-1185">Reference proteome</keyword>
<evidence type="ECO:0000256" key="2">
    <source>
        <dbReference type="SAM" id="MobiDB-lite"/>
    </source>
</evidence>
<feature type="compositionally biased region" description="Low complexity" evidence="2">
    <location>
        <begin position="487"/>
        <end position="511"/>
    </location>
</feature>
<dbReference type="GO" id="GO:0003700">
    <property type="term" value="F:DNA-binding transcription factor activity"/>
    <property type="evidence" value="ECO:0007669"/>
    <property type="project" value="InterPro"/>
</dbReference>
<feature type="region of interest" description="Disordered" evidence="2">
    <location>
        <begin position="692"/>
        <end position="713"/>
    </location>
</feature>
<feature type="compositionally biased region" description="Basic residues" evidence="2">
    <location>
        <begin position="299"/>
        <end position="314"/>
    </location>
</feature>
<comment type="caution">
    <text evidence="4">The sequence shown here is derived from an EMBL/GenBank/DDBJ whole genome shotgun (WGS) entry which is preliminary data.</text>
</comment>
<feature type="region of interest" description="Disordered" evidence="2">
    <location>
        <begin position="250"/>
        <end position="357"/>
    </location>
</feature>
<gene>
    <name evidence="4" type="ORF">QBC37DRAFT_288725</name>
</gene>
<dbReference type="PANTHER" id="PTHR23225">
    <property type="entry name" value="ZINC FINGER PROTEIN"/>
    <property type="match status" value="1"/>
</dbReference>
<accession>A0AAN6Y8L6</accession>